<evidence type="ECO:0000313" key="1">
    <source>
        <dbReference type="Proteomes" id="UP000095282"/>
    </source>
</evidence>
<accession>A0A1I7UTP9</accession>
<name>A0A1I7UTP9_9PELO</name>
<evidence type="ECO:0000313" key="2">
    <source>
        <dbReference type="WBParaSite" id="Csp11.Scaffold630.g19251.t1"/>
    </source>
</evidence>
<proteinExistence type="predicted"/>
<organism evidence="1 2">
    <name type="scientific">Caenorhabditis tropicalis</name>
    <dbReference type="NCBI Taxonomy" id="1561998"/>
    <lineage>
        <taxon>Eukaryota</taxon>
        <taxon>Metazoa</taxon>
        <taxon>Ecdysozoa</taxon>
        <taxon>Nematoda</taxon>
        <taxon>Chromadorea</taxon>
        <taxon>Rhabditida</taxon>
        <taxon>Rhabditina</taxon>
        <taxon>Rhabditomorpha</taxon>
        <taxon>Rhabditoidea</taxon>
        <taxon>Rhabditidae</taxon>
        <taxon>Peloderinae</taxon>
        <taxon>Caenorhabditis</taxon>
    </lineage>
</organism>
<protein>
    <submittedName>
        <fullName evidence="2">FTH domain-containing protein</fullName>
    </submittedName>
</protein>
<reference evidence="2" key="1">
    <citation type="submission" date="2016-11" db="UniProtKB">
        <authorList>
            <consortium name="WormBaseParasite"/>
        </authorList>
    </citation>
    <scope>IDENTIFICATION</scope>
</reference>
<sequence>MNFTEQFLISLMSKRARNTLKLTSVLSHFTLNFDYDFSIYLHHYWQNPQTVKTEESCCIGGKEMRLKFRPNTVILQEQSVEKRILLTNHVLDTFKKPIISLEFSDPTLPSTALEIMKMINKRQPCIKSFTYHINSPSSEFIPRIMDECTEVTDSISIYSLFPDDFVYTPSRPFRAD</sequence>
<dbReference type="WBParaSite" id="Csp11.Scaffold630.g19251.t1">
    <property type="protein sequence ID" value="Csp11.Scaffold630.g19251.t1"/>
    <property type="gene ID" value="Csp11.Scaffold630.g19251"/>
</dbReference>
<dbReference type="Proteomes" id="UP000095282">
    <property type="component" value="Unplaced"/>
</dbReference>
<dbReference type="AlphaFoldDB" id="A0A1I7UTP9"/>
<keyword evidence="1" id="KW-1185">Reference proteome</keyword>